<sequence>MYNATFKSTFISSSFYLSSRSDFSSSTITQLSSSTPTSIFCQTFSATTVTIVGTNSPAQLYDYGCKLGNDYHVSTKL</sequence>
<gene>
    <name evidence="1" type="ORF">PanWU01x14_097860</name>
</gene>
<comment type="caution">
    <text evidence="1">The sequence shown here is derived from an EMBL/GenBank/DDBJ whole genome shotgun (WGS) entry which is preliminary data.</text>
</comment>
<organism evidence="1 2">
    <name type="scientific">Parasponia andersonii</name>
    <name type="common">Sponia andersonii</name>
    <dbReference type="NCBI Taxonomy" id="3476"/>
    <lineage>
        <taxon>Eukaryota</taxon>
        <taxon>Viridiplantae</taxon>
        <taxon>Streptophyta</taxon>
        <taxon>Embryophyta</taxon>
        <taxon>Tracheophyta</taxon>
        <taxon>Spermatophyta</taxon>
        <taxon>Magnoliopsida</taxon>
        <taxon>eudicotyledons</taxon>
        <taxon>Gunneridae</taxon>
        <taxon>Pentapetalae</taxon>
        <taxon>rosids</taxon>
        <taxon>fabids</taxon>
        <taxon>Rosales</taxon>
        <taxon>Cannabaceae</taxon>
        <taxon>Parasponia</taxon>
    </lineage>
</organism>
<dbReference type="AlphaFoldDB" id="A0A2P5D4N0"/>
<accession>A0A2P5D4N0</accession>
<proteinExistence type="predicted"/>
<keyword evidence="2" id="KW-1185">Reference proteome</keyword>
<name>A0A2P5D4N0_PARAD</name>
<reference evidence="2" key="1">
    <citation type="submission" date="2016-06" db="EMBL/GenBank/DDBJ databases">
        <title>Parallel loss of symbiosis genes in relatives of nitrogen-fixing non-legume Parasponia.</title>
        <authorList>
            <person name="Van Velzen R."/>
            <person name="Holmer R."/>
            <person name="Bu F."/>
            <person name="Rutten L."/>
            <person name="Van Zeijl A."/>
            <person name="Liu W."/>
            <person name="Santuari L."/>
            <person name="Cao Q."/>
            <person name="Sharma T."/>
            <person name="Shen D."/>
            <person name="Roswanjaya Y."/>
            <person name="Wardhani T."/>
            <person name="Kalhor M.S."/>
            <person name="Jansen J."/>
            <person name="Van den Hoogen J."/>
            <person name="Gungor B."/>
            <person name="Hartog M."/>
            <person name="Hontelez J."/>
            <person name="Verver J."/>
            <person name="Yang W.-C."/>
            <person name="Schijlen E."/>
            <person name="Repin R."/>
            <person name="Schilthuizen M."/>
            <person name="Schranz E."/>
            <person name="Heidstra R."/>
            <person name="Miyata K."/>
            <person name="Fedorova E."/>
            <person name="Kohlen W."/>
            <person name="Bisseling T."/>
            <person name="Smit S."/>
            <person name="Geurts R."/>
        </authorList>
    </citation>
    <scope>NUCLEOTIDE SEQUENCE [LARGE SCALE GENOMIC DNA]</scope>
    <source>
        <strain evidence="2">cv. WU1-14</strain>
    </source>
</reference>
<protein>
    <submittedName>
        <fullName evidence="1">Uncharacterized protein</fullName>
    </submittedName>
</protein>
<dbReference type="EMBL" id="JXTB01000065">
    <property type="protein sequence ID" value="PON68226.1"/>
    <property type="molecule type" value="Genomic_DNA"/>
</dbReference>
<evidence type="ECO:0000313" key="2">
    <source>
        <dbReference type="Proteomes" id="UP000237105"/>
    </source>
</evidence>
<dbReference type="Proteomes" id="UP000237105">
    <property type="component" value="Unassembled WGS sequence"/>
</dbReference>
<evidence type="ECO:0000313" key="1">
    <source>
        <dbReference type="EMBL" id="PON68226.1"/>
    </source>
</evidence>